<dbReference type="RefSeq" id="WP_328984627.1">
    <property type="nucleotide sequence ID" value="NZ_CP121472.1"/>
</dbReference>
<organism evidence="2 3">
    <name type="scientific">Thiorhodovibrio winogradskyi</name>
    <dbReference type="NCBI Taxonomy" id="77007"/>
    <lineage>
        <taxon>Bacteria</taxon>
        <taxon>Pseudomonadati</taxon>
        <taxon>Pseudomonadota</taxon>
        <taxon>Gammaproteobacteria</taxon>
        <taxon>Chromatiales</taxon>
        <taxon>Chromatiaceae</taxon>
        <taxon>Thiorhodovibrio</taxon>
    </lineage>
</organism>
<dbReference type="InterPro" id="IPR029060">
    <property type="entry name" value="PIN-like_dom_sf"/>
</dbReference>
<dbReference type="EMBL" id="CP121472">
    <property type="protein sequence ID" value="WPL18890.1"/>
    <property type="molecule type" value="Genomic_DNA"/>
</dbReference>
<reference evidence="2 3" key="1">
    <citation type="journal article" date="2023" name="Microorganisms">
        <title>Thiorhodovibrio frisius and Trv. litoralis spp. nov., Two Novel Members from a Clade of Fastidious Purple Sulfur Bacteria That Exhibit Unique Red-Shifted Light-Harvesting Capabilities.</title>
        <authorList>
            <person name="Methner A."/>
            <person name="Kuzyk S.B."/>
            <person name="Petersen J."/>
            <person name="Bauer S."/>
            <person name="Brinkmann H."/>
            <person name="Sichau K."/>
            <person name="Wanner G."/>
            <person name="Wolf J."/>
            <person name="Neumann-Schaal M."/>
            <person name="Henke P."/>
            <person name="Tank M."/>
            <person name="Sproer C."/>
            <person name="Bunk B."/>
            <person name="Overmann J."/>
        </authorList>
    </citation>
    <scope>NUCLEOTIDE SEQUENCE [LARGE SCALE GENOMIC DNA]</scope>
    <source>
        <strain evidence="2 3">DSM 6702</strain>
    </source>
</reference>
<accession>A0ABZ0SCY5</accession>
<dbReference type="Pfam" id="PF13470">
    <property type="entry name" value="PIN_3"/>
    <property type="match status" value="1"/>
</dbReference>
<proteinExistence type="predicted"/>
<dbReference type="PANTHER" id="PTHR34610:SF3">
    <property type="entry name" value="SSL7007 PROTEIN"/>
    <property type="match status" value="1"/>
</dbReference>
<sequence>MHEDHESHNQMPARIVLDTNVLYAGLFSKVGKSHQLLKALWGGKVRLVLSTPLLFEYEEILKRNQNTLNLADPEVDIILDQLCAMADYQQVYFLWRPCLPDPKDDMVLELAVAAQGAQIVTFNIRDFSPAEKFGI</sequence>
<keyword evidence="3" id="KW-1185">Reference proteome</keyword>
<dbReference type="InterPro" id="IPR002850">
    <property type="entry name" value="PIN_toxin-like"/>
</dbReference>
<name>A0ABZ0SCY5_9GAMM</name>
<gene>
    <name evidence="2" type="ORF">Thiowin_03981</name>
</gene>
<dbReference type="Gene3D" id="3.40.50.1010">
    <property type="entry name" value="5'-nuclease"/>
    <property type="match status" value="1"/>
</dbReference>
<dbReference type="Proteomes" id="UP001432180">
    <property type="component" value="Chromosome"/>
</dbReference>
<evidence type="ECO:0000259" key="1">
    <source>
        <dbReference type="Pfam" id="PF13470"/>
    </source>
</evidence>
<protein>
    <submittedName>
        <fullName evidence="2">Toxin-antitoxin system toxin component, PIN family</fullName>
    </submittedName>
</protein>
<dbReference type="SUPFAM" id="SSF88723">
    <property type="entry name" value="PIN domain-like"/>
    <property type="match status" value="1"/>
</dbReference>
<feature type="domain" description="PIN" evidence="1">
    <location>
        <begin position="14"/>
        <end position="125"/>
    </location>
</feature>
<evidence type="ECO:0000313" key="3">
    <source>
        <dbReference type="Proteomes" id="UP001432180"/>
    </source>
</evidence>
<dbReference type="PANTHER" id="PTHR34610">
    <property type="entry name" value="SSL7007 PROTEIN"/>
    <property type="match status" value="1"/>
</dbReference>
<dbReference type="InterPro" id="IPR002716">
    <property type="entry name" value="PIN_dom"/>
</dbReference>
<evidence type="ECO:0000313" key="2">
    <source>
        <dbReference type="EMBL" id="WPL18890.1"/>
    </source>
</evidence>
<dbReference type="NCBIfam" id="TIGR00305">
    <property type="entry name" value="putative toxin-antitoxin system toxin component, PIN family"/>
    <property type="match status" value="1"/>
</dbReference>